<keyword evidence="3" id="KW-1185">Reference proteome</keyword>
<sequence length="113" mass="12961">MSSSVNTQNITTTFLTVWKTDKREAKARKVLKLSETYARGAKFTDKYDHVIDELTRINLDMATTVELQKTNGTIAKMQDDMNKRFDKLEKMILGRDGTSMEPREKSVEDQPAN</sequence>
<reference evidence="2 3" key="1">
    <citation type="journal article" date="2023" name="Res Sq">
        <title>Genomic and morphological characterization of Knufia obscura isolated from the Mars 2020 spacecraft assembly facility.</title>
        <authorList>
            <person name="Chander A.M."/>
            <person name="Teixeira M.M."/>
            <person name="Singh N.K."/>
            <person name="Williams M.P."/>
            <person name="Parker C.W."/>
            <person name="Leo P."/>
            <person name="Stajich J.E."/>
            <person name="Torok T."/>
            <person name="Tighe S."/>
            <person name="Mason C.E."/>
            <person name="Venkateswaran K."/>
        </authorList>
    </citation>
    <scope>NUCLEOTIDE SEQUENCE [LARGE SCALE GENOMIC DNA]</scope>
    <source>
        <strain evidence="2 3">CCFEE 5817</strain>
    </source>
</reference>
<protein>
    <submittedName>
        <fullName evidence="2">Uncharacterized protein</fullName>
    </submittedName>
</protein>
<feature type="compositionally biased region" description="Basic and acidic residues" evidence="1">
    <location>
        <begin position="101"/>
        <end position="113"/>
    </location>
</feature>
<dbReference type="RefSeq" id="XP_064733428.1">
    <property type="nucleotide sequence ID" value="XM_064870975.1"/>
</dbReference>
<evidence type="ECO:0000256" key="1">
    <source>
        <dbReference type="SAM" id="MobiDB-lite"/>
    </source>
</evidence>
<evidence type="ECO:0000313" key="3">
    <source>
        <dbReference type="Proteomes" id="UP001334248"/>
    </source>
</evidence>
<organism evidence="2 3">
    <name type="scientific">Knufia obscura</name>
    <dbReference type="NCBI Taxonomy" id="1635080"/>
    <lineage>
        <taxon>Eukaryota</taxon>
        <taxon>Fungi</taxon>
        <taxon>Dikarya</taxon>
        <taxon>Ascomycota</taxon>
        <taxon>Pezizomycotina</taxon>
        <taxon>Eurotiomycetes</taxon>
        <taxon>Chaetothyriomycetidae</taxon>
        <taxon>Chaetothyriales</taxon>
        <taxon>Trichomeriaceae</taxon>
        <taxon>Knufia</taxon>
    </lineage>
</organism>
<accession>A0ABR0RYG0</accession>
<gene>
    <name evidence="2" type="ORF">PMZ80_002542</name>
</gene>
<name>A0ABR0RYG0_9EURO</name>
<comment type="caution">
    <text evidence="2">The sequence shown here is derived from an EMBL/GenBank/DDBJ whole genome shotgun (WGS) entry which is preliminary data.</text>
</comment>
<proteinExistence type="predicted"/>
<feature type="region of interest" description="Disordered" evidence="1">
    <location>
        <begin position="94"/>
        <end position="113"/>
    </location>
</feature>
<dbReference type="Proteomes" id="UP001334248">
    <property type="component" value="Unassembled WGS sequence"/>
</dbReference>
<dbReference type="GeneID" id="89995991"/>
<evidence type="ECO:0000313" key="2">
    <source>
        <dbReference type="EMBL" id="KAK5945338.1"/>
    </source>
</evidence>
<dbReference type="EMBL" id="JAVHJV010000002">
    <property type="protein sequence ID" value="KAK5945338.1"/>
    <property type="molecule type" value="Genomic_DNA"/>
</dbReference>